<proteinExistence type="predicted"/>
<protein>
    <submittedName>
        <fullName evidence="2">Uncharacterized protein</fullName>
    </submittedName>
</protein>
<evidence type="ECO:0000313" key="3">
    <source>
        <dbReference type="Proteomes" id="UP000314294"/>
    </source>
</evidence>
<dbReference type="Proteomes" id="UP000314294">
    <property type="component" value="Unassembled WGS sequence"/>
</dbReference>
<keyword evidence="3" id="KW-1185">Reference proteome</keyword>
<reference evidence="2 3" key="1">
    <citation type="submission" date="2019-03" db="EMBL/GenBank/DDBJ databases">
        <title>First draft genome of Liparis tanakae, snailfish: a comprehensive survey of snailfish specific genes.</title>
        <authorList>
            <person name="Kim W."/>
            <person name="Song I."/>
            <person name="Jeong J.-H."/>
            <person name="Kim D."/>
            <person name="Kim S."/>
            <person name="Ryu S."/>
            <person name="Song J.Y."/>
            <person name="Lee S.K."/>
        </authorList>
    </citation>
    <scope>NUCLEOTIDE SEQUENCE [LARGE SCALE GENOMIC DNA]</scope>
    <source>
        <tissue evidence="2">Muscle</tissue>
    </source>
</reference>
<organism evidence="2 3">
    <name type="scientific">Liparis tanakae</name>
    <name type="common">Tanaka's snailfish</name>
    <dbReference type="NCBI Taxonomy" id="230148"/>
    <lineage>
        <taxon>Eukaryota</taxon>
        <taxon>Metazoa</taxon>
        <taxon>Chordata</taxon>
        <taxon>Craniata</taxon>
        <taxon>Vertebrata</taxon>
        <taxon>Euteleostomi</taxon>
        <taxon>Actinopterygii</taxon>
        <taxon>Neopterygii</taxon>
        <taxon>Teleostei</taxon>
        <taxon>Neoteleostei</taxon>
        <taxon>Acanthomorphata</taxon>
        <taxon>Eupercaria</taxon>
        <taxon>Perciformes</taxon>
        <taxon>Cottioidei</taxon>
        <taxon>Cottales</taxon>
        <taxon>Liparidae</taxon>
        <taxon>Liparis</taxon>
    </lineage>
</organism>
<evidence type="ECO:0000256" key="1">
    <source>
        <dbReference type="SAM" id="MobiDB-lite"/>
    </source>
</evidence>
<dbReference type="AlphaFoldDB" id="A0A4Z2IV35"/>
<comment type="caution">
    <text evidence="2">The sequence shown here is derived from an EMBL/GenBank/DDBJ whole genome shotgun (WGS) entry which is preliminary data.</text>
</comment>
<feature type="compositionally biased region" description="Basic and acidic residues" evidence="1">
    <location>
        <begin position="66"/>
        <end position="76"/>
    </location>
</feature>
<dbReference type="EMBL" id="SRLO01000045">
    <property type="protein sequence ID" value="TNN81726.1"/>
    <property type="molecule type" value="Genomic_DNA"/>
</dbReference>
<name>A0A4Z2IV35_9TELE</name>
<feature type="region of interest" description="Disordered" evidence="1">
    <location>
        <begin position="53"/>
        <end position="104"/>
    </location>
</feature>
<evidence type="ECO:0000313" key="2">
    <source>
        <dbReference type="EMBL" id="TNN81726.1"/>
    </source>
</evidence>
<gene>
    <name evidence="2" type="ORF">EYF80_008172</name>
</gene>
<accession>A0A4Z2IV35</accession>
<sequence length="144" mass="15953">MASEREAQECSVPTYWHVLGSVARREGVARQVGAGMTARPEVHWSFSLSRYVSSPRGRHANNNVEKQMRPGREERSPPPLVDPSPDWEPEGPGRGPIESGMPRAETSEGAAVCMIFCRTSLIFSCRHTLEGKMSQYLVWKAAVA</sequence>